<accession>A0A927IFC9</accession>
<dbReference type="EMBL" id="JACXYU010000020">
    <property type="protein sequence ID" value="MBD3934800.1"/>
    <property type="molecule type" value="Genomic_DNA"/>
</dbReference>
<protein>
    <recommendedName>
        <fullName evidence="5">Halogenase</fullName>
    </recommendedName>
</protein>
<sequence length="553" mass="61026">MTPAPPTDAGRAADPAERYDVAVLGGTLAAGLLGAVLARQGVRVLLVGAEDDRRAPSGETTVPYTAEVFLLLAKRFDVPEIAAFGLFSDLPEEVRRTSGVKKSLGFLHHHAGRRHDPAESVQFNVPGEHAEWHPYRPEVDAHALRIAARHGAALVPRGVTLTDAEAGPDGGEVRASDGRTYRARYLVDCSGDASPLVRRAGGDDAEPRLTHRSVSYTAHLRGVTPFEDVVPPHRHPKATPWSEGTVHHLFDGGWLQLAHFGNHRAGENPLTSVTLSVDPEVAAELPDDPEKAFRSVVERYPDLARQFDTASPVRPWTAHVPTQRTAARTHGERWFALERSAARTDLFLSRDVTTAAELVHALAGPLITAVRRDDFAPEPFARVARFQEELGAWNDRLLAAARTACRDFRLWNAFSRVWLLWQILADLSLKRARLDCEQSGSWAPVERFELGGIWFHAPEGLRELVGRSLETIAQVREGRRDAATAAAAIFADLRRAPFVPPLYAFGDPAARVYHFTFPKRLRMLLWVKTKAPADFRRLLTRDNVTSVTSASSR</sequence>
<keyword evidence="1" id="KW-0560">Oxidoreductase</keyword>
<proteinExistence type="inferred from homology"/>
<dbReference type="AlphaFoldDB" id="A0A927IFC9"/>
<dbReference type="GO" id="GO:0016491">
    <property type="term" value="F:oxidoreductase activity"/>
    <property type="evidence" value="ECO:0007669"/>
    <property type="project" value="UniProtKB-KW"/>
</dbReference>
<reference evidence="3" key="1">
    <citation type="submission" date="2020-09" db="EMBL/GenBank/DDBJ databases">
        <title>Secondary metabolite and genome analysis of marine Streptomyces chumphonensis KK1-2T.</title>
        <authorList>
            <person name="Phongsopitanun W."/>
            <person name="Kanchanasin P."/>
            <person name="Pittayakhajonwut P."/>
            <person name="Suwanborirux K."/>
            <person name="Tanasupawat S."/>
        </authorList>
    </citation>
    <scope>NUCLEOTIDE SEQUENCE</scope>
    <source>
        <strain evidence="3">KK1-2</strain>
    </source>
</reference>
<dbReference type="InterPro" id="IPR050816">
    <property type="entry name" value="Flavin-dep_Halogenase_NPB"/>
</dbReference>
<dbReference type="RefSeq" id="WP_191212097.1">
    <property type="nucleotide sequence ID" value="NZ_BAABKL010000001.1"/>
</dbReference>
<name>A0A927IFC9_9ACTN</name>
<organism evidence="3 4">
    <name type="scientific">Streptomyces chumphonensis</name>
    <dbReference type="NCBI Taxonomy" id="1214925"/>
    <lineage>
        <taxon>Bacteria</taxon>
        <taxon>Bacillati</taxon>
        <taxon>Actinomycetota</taxon>
        <taxon>Actinomycetes</taxon>
        <taxon>Kitasatosporales</taxon>
        <taxon>Streptomycetaceae</taxon>
        <taxon>Streptomyces</taxon>
    </lineage>
</organism>
<evidence type="ECO:0000256" key="2">
    <source>
        <dbReference type="ARBA" id="ARBA00038396"/>
    </source>
</evidence>
<evidence type="ECO:0000256" key="1">
    <source>
        <dbReference type="ARBA" id="ARBA00023002"/>
    </source>
</evidence>
<evidence type="ECO:0000313" key="4">
    <source>
        <dbReference type="Proteomes" id="UP000632289"/>
    </source>
</evidence>
<dbReference type="SUPFAM" id="SSF51905">
    <property type="entry name" value="FAD/NAD(P)-binding domain"/>
    <property type="match status" value="1"/>
</dbReference>
<dbReference type="PANTHER" id="PTHR43747">
    <property type="entry name" value="FAD-BINDING PROTEIN"/>
    <property type="match status" value="1"/>
</dbReference>
<dbReference type="InterPro" id="IPR036188">
    <property type="entry name" value="FAD/NAD-bd_sf"/>
</dbReference>
<comment type="similarity">
    <text evidence="2">Belongs to the flavin-dependent halogenase family. Bacterial tryptophan halogenase subfamily.</text>
</comment>
<evidence type="ECO:0000313" key="3">
    <source>
        <dbReference type="EMBL" id="MBD3934800.1"/>
    </source>
</evidence>
<dbReference type="PANTHER" id="PTHR43747:SF5">
    <property type="entry name" value="FAD-BINDING DOMAIN-CONTAINING PROTEIN"/>
    <property type="match status" value="1"/>
</dbReference>
<keyword evidence="4" id="KW-1185">Reference proteome</keyword>
<evidence type="ECO:0008006" key="5">
    <source>
        <dbReference type="Google" id="ProtNLM"/>
    </source>
</evidence>
<gene>
    <name evidence="3" type="ORF">IF129_24955</name>
</gene>
<dbReference type="Proteomes" id="UP000632289">
    <property type="component" value="Unassembled WGS sequence"/>
</dbReference>
<comment type="caution">
    <text evidence="3">The sequence shown here is derived from an EMBL/GenBank/DDBJ whole genome shotgun (WGS) entry which is preliminary data.</text>
</comment>
<dbReference type="Gene3D" id="3.50.50.60">
    <property type="entry name" value="FAD/NAD(P)-binding domain"/>
    <property type="match status" value="1"/>
</dbReference>